<evidence type="ECO:0000256" key="6">
    <source>
        <dbReference type="PIRSR" id="PIRSR000097-2"/>
    </source>
</evidence>
<comment type="similarity">
    <text evidence="1">Belongs to the aldo/keto reductase family.</text>
</comment>
<comment type="caution">
    <text evidence="9">The sequence shown here is derived from an EMBL/GenBank/DDBJ whole genome shotgun (WGS) entry which is preliminary data.</text>
</comment>
<name>A0A2N6QRF6_9BACT</name>
<reference evidence="9 10" key="1">
    <citation type="submission" date="2017-09" db="EMBL/GenBank/DDBJ databases">
        <title>Bacterial strain isolated from the female urinary microbiota.</title>
        <authorList>
            <person name="Thomas-White K."/>
            <person name="Kumar N."/>
            <person name="Forster S."/>
            <person name="Putonti C."/>
            <person name="Lawley T."/>
            <person name="Wolfe A.J."/>
        </authorList>
    </citation>
    <scope>NUCLEOTIDE SEQUENCE [LARGE SCALE GENOMIC DNA]</scope>
    <source>
        <strain evidence="9 10">UMB0536</strain>
    </source>
</reference>
<evidence type="ECO:0000256" key="5">
    <source>
        <dbReference type="PIRSR" id="PIRSR000097-1"/>
    </source>
</evidence>
<dbReference type="SUPFAM" id="SSF51430">
    <property type="entry name" value="NAD(P)-linked oxidoreductase"/>
    <property type="match status" value="1"/>
</dbReference>
<dbReference type="FunFam" id="3.20.20.100:FF:000002">
    <property type="entry name" value="2,5-diketo-D-gluconic acid reductase A"/>
    <property type="match status" value="1"/>
</dbReference>
<dbReference type="Gene3D" id="3.20.20.100">
    <property type="entry name" value="NADP-dependent oxidoreductase domain"/>
    <property type="match status" value="1"/>
</dbReference>
<keyword evidence="2" id="KW-0521">NADP</keyword>
<feature type="site" description="Lowers pKa of active site Tyr" evidence="7">
    <location>
        <position position="73"/>
    </location>
</feature>
<dbReference type="InterPro" id="IPR020471">
    <property type="entry name" value="AKR"/>
</dbReference>
<dbReference type="PANTHER" id="PTHR43827:SF3">
    <property type="entry name" value="NADP-DEPENDENT OXIDOREDUCTASE DOMAIN-CONTAINING PROTEIN"/>
    <property type="match status" value="1"/>
</dbReference>
<feature type="domain" description="NADP-dependent oxidoreductase" evidence="8">
    <location>
        <begin position="26"/>
        <end position="271"/>
    </location>
</feature>
<feature type="binding site" evidence="6">
    <location>
        <position position="118"/>
    </location>
    <ligand>
        <name>substrate</name>
    </ligand>
</feature>
<sequence length="284" mass="33359">MEYTLLNNGVKMPMVGLGTFPLKGKPLQELIKQTFDLGYTLYDTAWLYKNERDISIGINQNNINRDELFLTSKLHINDLYYSFHPRFHIRLRSKSVKKAFEKTCQRLGTDYLDLYLIHFPFDGFEWMWEELIQLYNERKVRAIGVSSFKPEHLKKLSEVSDILPAVNQIEISPYNTRKDIIEYCNQRNITVEAYSPFGRGMLTKQILSDPVLVDIAKEVDRSVAQVILRWLYQMQVISIPRSNKLFKLKQNINIFDFELNKKQMHCIDGLNRNLHTGGGFLRIE</sequence>
<evidence type="ECO:0000256" key="4">
    <source>
        <dbReference type="ARBA" id="ARBA00049445"/>
    </source>
</evidence>
<dbReference type="InterPro" id="IPR036812">
    <property type="entry name" value="NAD(P)_OxRdtase_dom_sf"/>
</dbReference>
<gene>
    <name evidence="9" type="ORF">CJ231_06555</name>
</gene>
<dbReference type="CDD" id="cd19071">
    <property type="entry name" value="AKR_AKR1-5-like"/>
    <property type="match status" value="1"/>
</dbReference>
<evidence type="ECO:0000313" key="9">
    <source>
        <dbReference type="EMBL" id="PMC24365.1"/>
    </source>
</evidence>
<organism evidence="9 10">
    <name type="scientific">Hoylesella buccalis</name>
    <dbReference type="NCBI Taxonomy" id="28127"/>
    <lineage>
        <taxon>Bacteria</taxon>
        <taxon>Pseudomonadati</taxon>
        <taxon>Bacteroidota</taxon>
        <taxon>Bacteroidia</taxon>
        <taxon>Bacteroidales</taxon>
        <taxon>Prevotellaceae</taxon>
        <taxon>Hoylesella</taxon>
    </lineage>
</organism>
<dbReference type="RefSeq" id="WP_102697268.1">
    <property type="nucleotide sequence ID" value="NZ_PNGJ01000004.1"/>
</dbReference>
<feature type="active site" description="Proton donor" evidence="5">
    <location>
        <position position="48"/>
    </location>
</feature>
<accession>A0A2N6QRF6</accession>
<dbReference type="PRINTS" id="PR00069">
    <property type="entry name" value="ALDKETRDTASE"/>
</dbReference>
<dbReference type="InterPro" id="IPR023210">
    <property type="entry name" value="NADP_OxRdtase_dom"/>
</dbReference>
<evidence type="ECO:0000256" key="7">
    <source>
        <dbReference type="PIRSR" id="PIRSR000097-3"/>
    </source>
</evidence>
<dbReference type="GO" id="GO:0016616">
    <property type="term" value="F:oxidoreductase activity, acting on the CH-OH group of donors, NAD or NADP as acceptor"/>
    <property type="evidence" value="ECO:0007669"/>
    <property type="project" value="UniProtKB-ARBA"/>
</dbReference>
<evidence type="ECO:0000256" key="2">
    <source>
        <dbReference type="ARBA" id="ARBA00022857"/>
    </source>
</evidence>
<evidence type="ECO:0000313" key="10">
    <source>
        <dbReference type="Proteomes" id="UP000235564"/>
    </source>
</evidence>
<dbReference type="PANTHER" id="PTHR43827">
    <property type="entry name" value="2,5-DIKETO-D-GLUCONIC ACID REDUCTASE"/>
    <property type="match status" value="1"/>
</dbReference>
<evidence type="ECO:0000256" key="1">
    <source>
        <dbReference type="ARBA" id="ARBA00007905"/>
    </source>
</evidence>
<dbReference type="Pfam" id="PF00248">
    <property type="entry name" value="Aldo_ket_red"/>
    <property type="match status" value="1"/>
</dbReference>
<dbReference type="Proteomes" id="UP000235564">
    <property type="component" value="Unassembled WGS sequence"/>
</dbReference>
<evidence type="ECO:0000256" key="3">
    <source>
        <dbReference type="ARBA" id="ARBA00023002"/>
    </source>
</evidence>
<comment type="catalytic activity">
    <reaction evidence="4">
        <text>hydroxyacetone + NADP(+) = methylglyoxal + NADPH + H(+)</text>
        <dbReference type="Rhea" id="RHEA:27986"/>
        <dbReference type="ChEBI" id="CHEBI:15378"/>
        <dbReference type="ChEBI" id="CHEBI:17158"/>
        <dbReference type="ChEBI" id="CHEBI:27957"/>
        <dbReference type="ChEBI" id="CHEBI:57783"/>
        <dbReference type="ChEBI" id="CHEBI:58349"/>
    </reaction>
</comment>
<proteinExistence type="inferred from homology"/>
<protein>
    <submittedName>
        <fullName evidence="9">Aldo/keto reductase</fullName>
    </submittedName>
</protein>
<dbReference type="EMBL" id="PNGJ01000004">
    <property type="protein sequence ID" value="PMC24365.1"/>
    <property type="molecule type" value="Genomic_DNA"/>
</dbReference>
<dbReference type="AlphaFoldDB" id="A0A2N6QRF6"/>
<dbReference type="PIRSF" id="PIRSF000097">
    <property type="entry name" value="AKR"/>
    <property type="match status" value="1"/>
</dbReference>
<keyword evidence="3" id="KW-0560">Oxidoreductase</keyword>
<dbReference type="OrthoDB" id="9804790at2"/>
<evidence type="ECO:0000259" key="8">
    <source>
        <dbReference type="Pfam" id="PF00248"/>
    </source>
</evidence>